<dbReference type="SMART" id="SM00409">
    <property type="entry name" value="IG"/>
    <property type="match status" value="2"/>
</dbReference>
<evidence type="ECO:0000259" key="2">
    <source>
        <dbReference type="PROSITE" id="PS50835"/>
    </source>
</evidence>
<keyword evidence="3" id="KW-1185">Reference proteome</keyword>
<dbReference type="InterPro" id="IPR007110">
    <property type="entry name" value="Ig-like_dom"/>
</dbReference>
<organism evidence="3 4">
    <name type="scientific">Hyalella azteca</name>
    <name type="common">Amphipod</name>
    <dbReference type="NCBI Taxonomy" id="294128"/>
    <lineage>
        <taxon>Eukaryota</taxon>
        <taxon>Metazoa</taxon>
        <taxon>Ecdysozoa</taxon>
        <taxon>Arthropoda</taxon>
        <taxon>Crustacea</taxon>
        <taxon>Multicrustacea</taxon>
        <taxon>Malacostraca</taxon>
        <taxon>Eumalacostraca</taxon>
        <taxon>Peracarida</taxon>
        <taxon>Amphipoda</taxon>
        <taxon>Senticaudata</taxon>
        <taxon>Talitrida</taxon>
        <taxon>Talitroidea</taxon>
        <taxon>Hyalellidae</taxon>
        <taxon>Hyalella</taxon>
    </lineage>
</organism>
<dbReference type="Pfam" id="PF07686">
    <property type="entry name" value="V-set"/>
    <property type="match status" value="1"/>
</dbReference>
<feature type="chain" id="PRO_5036952167" evidence="1">
    <location>
        <begin position="20"/>
        <end position="520"/>
    </location>
</feature>
<dbReference type="PANTHER" id="PTHR23279">
    <property type="entry name" value="DEFECTIVE PROBOSCIS EXTENSION RESPONSE DPR -RELATED"/>
    <property type="match status" value="1"/>
</dbReference>
<sequence length="520" mass="57637">MRAIYWTLLLLPLLCGVQSTSSRFMSAVAGNANVALRPAPHAPRDPKSADMAASISTYHLEELRSSDAHGISALDKEIVTSLPKLGKFISTGLQRLASTTQVSTAVAVTGNLNIFPIRSQRPQSWRKAKRFKRDKSKGKKFYRVHGLFVDFDMKQNGEDHHKAPTPKALPVAEAAITNVEVSVKTTTPSIESLMPSKIIPSLPPHLRGMTTTTPLPAVFFNNSFISNVTAQLGQSVFLPCRTKHSSDRKFIPQVSWVRRRDWHILTSGTVTYTKEQRYDVHHPEGSTEWTLVIKYVKLQDAGTYECQLMSGGGLVSHLVHLTVVEPKAVIPGNGEYHVDSGTTISLTCYVEQSRVAPLYIFWYHNSRMINYDQERGGVVVHMETEPRVMSRLTIADARPSDSGNYTCDADNTLADSISAYITAGNKIAALHPRDVDVAAPLYICRFLVLVLAALPLMLRHFLEFCFGFQHLKFKGKILDRCSYCQGTDFTAERTSICGSVCDRRLGDNNPTHVEGTATST</sequence>
<proteinExistence type="predicted"/>
<dbReference type="InterPro" id="IPR003598">
    <property type="entry name" value="Ig_sub2"/>
</dbReference>
<dbReference type="PROSITE" id="PS50835">
    <property type="entry name" value="IG_LIKE"/>
    <property type="match status" value="2"/>
</dbReference>
<dbReference type="GeneID" id="108680186"/>
<feature type="domain" description="Ig-like" evidence="2">
    <location>
        <begin position="216"/>
        <end position="322"/>
    </location>
</feature>
<feature type="signal peptide" evidence="1">
    <location>
        <begin position="1"/>
        <end position="19"/>
    </location>
</feature>
<dbReference type="Gene3D" id="2.60.40.10">
    <property type="entry name" value="Immunoglobulins"/>
    <property type="match status" value="2"/>
</dbReference>
<dbReference type="CDD" id="cd00096">
    <property type="entry name" value="Ig"/>
    <property type="match status" value="1"/>
</dbReference>
<dbReference type="OrthoDB" id="190835at2759"/>
<dbReference type="CDD" id="cd00099">
    <property type="entry name" value="IgV"/>
    <property type="match status" value="1"/>
</dbReference>
<dbReference type="SMART" id="SM00408">
    <property type="entry name" value="IGc2"/>
    <property type="match status" value="2"/>
</dbReference>
<protein>
    <submittedName>
        <fullName evidence="4">Uncharacterized protein LOC108680186</fullName>
    </submittedName>
</protein>
<dbReference type="InterPro" id="IPR037448">
    <property type="entry name" value="Zig-8"/>
</dbReference>
<gene>
    <name evidence="4" type="primary">LOC108680186</name>
</gene>
<evidence type="ECO:0000256" key="1">
    <source>
        <dbReference type="SAM" id="SignalP"/>
    </source>
</evidence>
<dbReference type="GO" id="GO:0032589">
    <property type="term" value="C:neuron projection membrane"/>
    <property type="evidence" value="ECO:0007669"/>
    <property type="project" value="TreeGrafter"/>
</dbReference>
<accession>A0A8B7PEA9</accession>
<dbReference type="InterPro" id="IPR013783">
    <property type="entry name" value="Ig-like_fold"/>
</dbReference>
<evidence type="ECO:0000313" key="3">
    <source>
        <dbReference type="Proteomes" id="UP000694843"/>
    </source>
</evidence>
<evidence type="ECO:0000313" key="4">
    <source>
        <dbReference type="RefSeq" id="XP_018024448.2"/>
    </source>
</evidence>
<dbReference type="SMART" id="SM00406">
    <property type="entry name" value="IGv"/>
    <property type="match status" value="2"/>
</dbReference>
<dbReference type="Pfam" id="PF13927">
    <property type="entry name" value="Ig_3"/>
    <property type="match status" value="1"/>
</dbReference>
<dbReference type="RefSeq" id="XP_018024448.2">
    <property type="nucleotide sequence ID" value="XM_018168959.2"/>
</dbReference>
<dbReference type="InterPro" id="IPR003599">
    <property type="entry name" value="Ig_sub"/>
</dbReference>
<dbReference type="AlphaFoldDB" id="A0A8B7PEA9"/>
<reference evidence="4" key="1">
    <citation type="submission" date="2025-08" db="UniProtKB">
        <authorList>
            <consortium name="RefSeq"/>
        </authorList>
    </citation>
    <scope>IDENTIFICATION</scope>
    <source>
        <tissue evidence="4">Whole organism</tissue>
    </source>
</reference>
<feature type="domain" description="Ig-like" evidence="2">
    <location>
        <begin position="326"/>
        <end position="418"/>
    </location>
</feature>
<dbReference type="Proteomes" id="UP000694843">
    <property type="component" value="Unplaced"/>
</dbReference>
<dbReference type="KEGG" id="hazt:108680186"/>
<dbReference type="InterPro" id="IPR036179">
    <property type="entry name" value="Ig-like_dom_sf"/>
</dbReference>
<dbReference type="InterPro" id="IPR013106">
    <property type="entry name" value="Ig_V-set"/>
</dbReference>
<dbReference type="SUPFAM" id="SSF48726">
    <property type="entry name" value="Immunoglobulin"/>
    <property type="match status" value="2"/>
</dbReference>
<dbReference type="GO" id="GO:0050808">
    <property type="term" value="P:synapse organization"/>
    <property type="evidence" value="ECO:0007669"/>
    <property type="project" value="TreeGrafter"/>
</dbReference>
<dbReference type="PANTHER" id="PTHR23279:SF45">
    <property type="entry name" value="DEFECTIVE PROBOSCIS EXTENSION RESPONSE 12, ISOFORM C"/>
    <property type="match status" value="1"/>
</dbReference>
<name>A0A8B7PEA9_HYAAZ</name>
<keyword evidence="1" id="KW-0732">Signal</keyword>